<accession>A0ABV7SU94</accession>
<organism evidence="3 4">
    <name type="scientific">Sphingomonas hylomeconis</name>
    <dbReference type="NCBI Taxonomy" id="1395958"/>
    <lineage>
        <taxon>Bacteria</taxon>
        <taxon>Pseudomonadati</taxon>
        <taxon>Pseudomonadota</taxon>
        <taxon>Alphaproteobacteria</taxon>
        <taxon>Sphingomonadales</taxon>
        <taxon>Sphingomonadaceae</taxon>
        <taxon>Sphingomonas</taxon>
    </lineage>
</organism>
<evidence type="ECO:0000256" key="1">
    <source>
        <dbReference type="ARBA" id="ARBA00009617"/>
    </source>
</evidence>
<comment type="caution">
    <text evidence="3">The sequence shown here is derived from an EMBL/GenBank/DDBJ whole genome shotgun (WGS) entry which is preliminary data.</text>
</comment>
<comment type="similarity">
    <text evidence="1">Belongs to the sodium:galactoside symporter (TC 2.A.2) family.</text>
</comment>
<feature type="transmembrane region" description="Helical" evidence="2">
    <location>
        <begin position="311"/>
        <end position="333"/>
    </location>
</feature>
<sequence>MVTGLPHRRATGSLVLFASGDFAFNLFWQSISLYLLFFYIDVLALPPLVAGLVFMAGTVWDGIADLIAGAVAERTRLSYRRLVGWGALPLGLAFVAMFAVPMHAAVWVLLAQMLCRTLYAFTNIPYSAWTTRLSDAPEVRTLLAGLRMMFGAAAAALVALGLPVLAARYGYPGAAAVLAMLGVPLLVLVARRVPEPQRARTGAPASLAGQLRALLRNRAFVTLNIAAASGGAAAALLGQSVPYYYRYVVADPAGGPHALAAMGVASAVILPLWTLLATRIGARAAWLIAALIGLIALGLFAWQPLEAARAALALLVVTSIAFAGFNLAAWALLPDTVDWGGAQRGVRVEALAFGAFAFVQKIALAIGGLAIGAVYDASGFVAGAAQAPAVAATIRWLMLGGPALLIALSLAAMLAHPLRRHTLAELRRA</sequence>
<evidence type="ECO:0000313" key="3">
    <source>
        <dbReference type="EMBL" id="MFC3580509.1"/>
    </source>
</evidence>
<feature type="transmembrane region" description="Helical" evidence="2">
    <location>
        <begin position="219"/>
        <end position="238"/>
    </location>
</feature>
<evidence type="ECO:0000256" key="2">
    <source>
        <dbReference type="SAM" id="Phobius"/>
    </source>
</evidence>
<dbReference type="Proteomes" id="UP001595713">
    <property type="component" value="Unassembled WGS sequence"/>
</dbReference>
<feature type="transmembrane region" description="Helical" evidence="2">
    <location>
        <begin position="395"/>
        <end position="418"/>
    </location>
</feature>
<evidence type="ECO:0000313" key="4">
    <source>
        <dbReference type="Proteomes" id="UP001595713"/>
    </source>
</evidence>
<dbReference type="EMBL" id="JBHRXP010000004">
    <property type="protein sequence ID" value="MFC3580509.1"/>
    <property type="molecule type" value="Genomic_DNA"/>
</dbReference>
<protein>
    <submittedName>
        <fullName evidence="3">MFS transporter</fullName>
    </submittedName>
</protein>
<feature type="transmembrane region" description="Helical" evidence="2">
    <location>
        <begin position="141"/>
        <end position="165"/>
    </location>
</feature>
<dbReference type="InterPro" id="IPR039672">
    <property type="entry name" value="MFS_2"/>
</dbReference>
<dbReference type="PANTHER" id="PTHR11328:SF24">
    <property type="entry name" value="MAJOR FACILITATOR SUPERFAMILY (MFS) PROFILE DOMAIN-CONTAINING PROTEIN"/>
    <property type="match status" value="1"/>
</dbReference>
<feature type="transmembrane region" description="Helical" evidence="2">
    <location>
        <begin position="284"/>
        <end position="305"/>
    </location>
</feature>
<feature type="transmembrane region" description="Helical" evidence="2">
    <location>
        <begin position="171"/>
        <end position="190"/>
    </location>
</feature>
<dbReference type="Gene3D" id="1.20.1250.20">
    <property type="entry name" value="MFS general substrate transporter like domains"/>
    <property type="match status" value="2"/>
</dbReference>
<dbReference type="RefSeq" id="WP_380816659.1">
    <property type="nucleotide sequence ID" value="NZ_JBHRXP010000004.1"/>
</dbReference>
<keyword evidence="4" id="KW-1185">Reference proteome</keyword>
<keyword evidence="2" id="KW-1133">Transmembrane helix</keyword>
<dbReference type="Pfam" id="PF13347">
    <property type="entry name" value="MFS_2"/>
    <property type="match status" value="1"/>
</dbReference>
<keyword evidence="2" id="KW-0812">Transmembrane</keyword>
<gene>
    <name evidence="3" type="ORF">ACFONA_10075</name>
</gene>
<keyword evidence="2" id="KW-0472">Membrane</keyword>
<name>A0ABV7SU94_9SPHN</name>
<proteinExistence type="inferred from homology"/>
<feature type="transmembrane region" description="Helical" evidence="2">
    <location>
        <begin position="258"/>
        <end position="277"/>
    </location>
</feature>
<dbReference type="PANTHER" id="PTHR11328">
    <property type="entry name" value="MAJOR FACILITATOR SUPERFAMILY DOMAIN-CONTAINING PROTEIN"/>
    <property type="match status" value="1"/>
</dbReference>
<feature type="transmembrane region" description="Helical" evidence="2">
    <location>
        <begin position="82"/>
        <end position="100"/>
    </location>
</feature>
<feature type="transmembrane region" description="Helical" evidence="2">
    <location>
        <begin position="12"/>
        <end position="37"/>
    </location>
</feature>
<dbReference type="InterPro" id="IPR036259">
    <property type="entry name" value="MFS_trans_sf"/>
</dbReference>
<feature type="transmembrane region" description="Helical" evidence="2">
    <location>
        <begin position="353"/>
        <end position="375"/>
    </location>
</feature>
<dbReference type="SUPFAM" id="SSF103473">
    <property type="entry name" value="MFS general substrate transporter"/>
    <property type="match status" value="1"/>
</dbReference>
<reference evidence="4" key="1">
    <citation type="journal article" date="2019" name="Int. J. Syst. Evol. Microbiol.">
        <title>The Global Catalogue of Microorganisms (GCM) 10K type strain sequencing project: providing services to taxonomists for standard genome sequencing and annotation.</title>
        <authorList>
            <consortium name="The Broad Institute Genomics Platform"/>
            <consortium name="The Broad Institute Genome Sequencing Center for Infectious Disease"/>
            <person name="Wu L."/>
            <person name="Ma J."/>
        </authorList>
    </citation>
    <scope>NUCLEOTIDE SEQUENCE [LARGE SCALE GENOMIC DNA]</scope>
    <source>
        <strain evidence="4">KCTC 42739</strain>
    </source>
</reference>